<organism evidence="1 2">
    <name type="scientific">Pseudoalteromonas phage J2-1</name>
    <dbReference type="NCBI Taxonomy" id="2023998"/>
    <lineage>
        <taxon>Viruses</taxon>
        <taxon>Duplodnaviria</taxon>
        <taxon>Heunggongvirae</taxon>
        <taxon>Uroviricota</taxon>
        <taxon>Caudoviricetes</taxon>
        <taxon>Qingdaovirus</taxon>
        <taxon>Qingdaovirus J21</taxon>
    </lineage>
</organism>
<dbReference type="RefSeq" id="YP_009791481.1">
    <property type="nucleotide sequence ID" value="NC_047839.1"/>
</dbReference>
<dbReference type="InterPro" id="IPR044925">
    <property type="entry name" value="His-Me_finger_sf"/>
</dbReference>
<keyword evidence="2" id="KW-1185">Reference proteome</keyword>
<dbReference type="KEGG" id="vg:54981663"/>
<proteinExistence type="predicted"/>
<evidence type="ECO:0000313" key="2">
    <source>
        <dbReference type="Proteomes" id="UP000222256"/>
    </source>
</evidence>
<protein>
    <submittedName>
        <fullName evidence="1">Uncharacterized protein</fullName>
    </submittedName>
</protein>
<dbReference type="GeneID" id="54981663"/>
<evidence type="ECO:0000313" key="1">
    <source>
        <dbReference type="EMBL" id="ASU03340.1"/>
    </source>
</evidence>
<dbReference type="EMBL" id="MF370964">
    <property type="protein sequence ID" value="ASU03340.1"/>
    <property type="molecule type" value="Genomic_DNA"/>
</dbReference>
<name>A0A223LHA3_9CAUD</name>
<accession>A0A223LHA3</accession>
<dbReference type="SUPFAM" id="SSF54060">
    <property type="entry name" value="His-Me finger endonucleases"/>
    <property type="match status" value="1"/>
</dbReference>
<sequence>MKDIEVGDEFLNGEGDTFVVIGFNPRRGYKIRYKGTGYENTYTKKEILNTTENVDHIKHRINKHKATFVKIDNQNPENDLPDLDYGGCRVLGYAGLCEKGKTSMYFFKCHCGNTFKKVATEVIKVHSPSCGCGSGKRVYKESASLFEKHMETWCPDTDNTLEKKIPIFSGIVGRERIIGFSLVDKEVYNVWSKIMWVNNPAGYVIANYSKDNCRRLDITPPKDRRKLTLHLHRCVLGLGDNTDYKADHVNGVIVDNRKLNLRLATIAQNNYNKGVIKNKNGVLGVKFKGHRNEYAKDGTLNKRWYAEIMINKRSRAKAFHTKEEASWYRDLMAVDLFGEFASLNHPENLEEYKSKLHTLHYK</sequence>
<dbReference type="Proteomes" id="UP000222256">
    <property type="component" value="Segment"/>
</dbReference>
<reference evidence="1 2" key="1">
    <citation type="submission" date="2017-06" db="EMBL/GenBank/DDBJ databases">
        <title>A Novel Lytic Pseudoalteromonas phage Isolated from Qingdao coast of China.</title>
        <authorList>
            <person name="Li H."/>
        </authorList>
    </citation>
    <scope>NUCLEOTIDE SEQUENCE [LARGE SCALE GENOMIC DNA]</scope>
</reference>